<gene>
    <name evidence="2" type="ORF">ABEG17_05620</name>
</gene>
<dbReference type="EMBL" id="CP157483">
    <property type="protein sequence ID" value="XBO44821.1"/>
    <property type="molecule type" value="Genomic_DNA"/>
</dbReference>
<dbReference type="RefSeq" id="WP_406832304.1">
    <property type="nucleotide sequence ID" value="NZ_CP157483.1"/>
</dbReference>
<reference evidence="2" key="1">
    <citation type="submission" date="2024-05" db="EMBL/GenBank/DDBJ databases">
        <authorList>
            <person name="Kim S."/>
            <person name="Heo J."/>
            <person name="Choi H."/>
            <person name="Choi Y."/>
            <person name="Kwon S.-W."/>
            <person name="Kim Y."/>
        </authorList>
    </citation>
    <scope>NUCLEOTIDE SEQUENCE</scope>
    <source>
        <strain evidence="2">KACC 23699</strain>
    </source>
</reference>
<evidence type="ECO:0000256" key="1">
    <source>
        <dbReference type="SAM" id="MobiDB-lite"/>
    </source>
</evidence>
<evidence type="ECO:0000313" key="2">
    <source>
        <dbReference type="EMBL" id="XBO44821.1"/>
    </source>
</evidence>
<name>A0AAU7JWN3_9MICO</name>
<protein>
    <submittedName>
        <fullName evidence="2">Uncharacterized protein</fullName>
    </submittedName>
</protein>
<proteinExistence type="predicted"/>
<accession>A0AAU7JWN3</accession>
<feature type="region of interest" description="Disordered" evidence="1">
    <location>
        <begin position="129"/>
        <end position="148"/>
    </location>
</feature>
<sequence>MASGRPAPGRGATLDIDEDVVVRQYRYLLTTATVDALEGIHVEVLCGMPEGDRRMVLEALCDAFATGLHVGSDQVAKVAHLVAVGAHRAPRAWLASLDPAFARALAQEVLETEASFGRFNGYAQWDGVSPEPVEEAGPNDGFDPNANRRRIDLDPRLRSFRGFSGLGGYP</sequence>
<organism evidence="2">
    <name type="scientific">Pedococcus sp. KACC 23699</name>
    <dbReference type="NCBI Taxonomy" id="3149228"/>
    <lineage>
        <taxon>Bacteria</taxon>
        <taxon>Bacillati</taxon>
        <taxon>Actinomycetota</taxon>
        <taxon>Actinomycetes</taxon>
        <taxon>Micrococcales</taxon>
        <taxon>Intrasporangiaceae</taxon>
        <taxon>Pedococcus</taxon>
    </lineage>
</organism>
<dbReference type="AlphaFoldDB" id="A0AAU7JWN3"/>